<feature type="region of interest" description="Disordered" evidence="1">
    <location>
        <begin position="41"/>
        <end position="138"/>
    </location>
</feature>
<reference evidence="2 3" key="2">
    <citation type="journal article" date="2013" name="Plant Cell Physiol.">
        <title>Rice Annotation Project Database (RAP-DB): an integrative and interactive database for rice genomics.</title>
        <authorList>
            <person name="Sakai H."/>
            <person name="Lee S.S."/>
            <person name="Tanaka T."/>
            <person name="Numa H."/>
            <person name="Kim J."/>
            <person name="Kawahara Y."/>
            <person name="Wakimoto H."/>
            <person name="Yang C.C."/>
            <person name="Iwamoto M."/>
            <person name="Abe T."/>
            <person name="Yamada Y."/>
            <person name="Muto A."/>
            <person name="Inokuchi H."/>
            <person name="Ikemura T."/>
            <person name="Matsumoto T."/>
            <person name="Sasaki T."/>
            <person name="Itoh T."/>
        </authorList>
    </citation>
    <scope>NUCLEOTIDE SEQUENCE [LARGE SCALE GENOMIC DNA]</scope>
    <source>
        <strain evidence="3">cv. Nipponbare</strain>
    </source>
</reference>
<sequence length="138" mass="16043">MLTRAAVRRPPRAASRWTELARCRKQARYWEGICALTCCRRRRRRRTRRSSPSPVLLPPRFTSPVAAPDAALHAPSGPERRRRQRIHRSRAWQRWRRMPARQAAKGEEAGAVSGARRRRRRRPAPSSGGDRGRRSHLQ</sequence>
<proteinExistence type="predicted"/>
<dbReference type="InParanoid" id="A0A0P0XVN6"/>
<protein>
    <submittedName>
        <fullName evidence="2">Os10g0468200 protein</fullName>
    </submittedName>
</protein>
<feature type="compositionally biased region" description="Basic residues" evidence="1">
    <location>
        <begin position="80"/>
        <end position="99"/>
    </location>
</feature>
<keyword evidence="3" id="KW-1185">Reference proteome</keyword>
<dbReference type="Proteomes" id="UP000059680">
    <property type="component" value="Chromosome 10"/>
</dbReference>
<organism evidence="2 3">
    <name type="scientific">Oryza sativa subsp. japonica</name>
    <name type="common">Rice</name>
    <dbReference type="NCBI Taxonomy" id="39947"/>
    <lineage>
        <taxon>Eukaryota</taxon>
        <taxon>Viridiplantae</taxon>
        <taxon>Streptophyta</taxon>
        <taxon>Embryophyta</taxon>
        <taxon>Tracheophyta</taxon>
        <taxon>Spermatophyta</taxon>
        <taxon>Magnoliopsida</taxon>
        <taxon>Liliopsida</taxon>
        <taxon>Poales</taxon>
        <taxon>Poaceae</taxon>
        <taxon>BOP clade</taxon>
        <taxon>Oryzoideae</taxon>
        <taxon>Oryzeae</taxon>
        <taxon>Oryzinae</taxon>
        <taxon>Oryza</taxon>
        <taxon>Oryza sativa</taxon>
    </lineage>
</organism>
<evidence type="ECO:0000256" key="1">
    <source>
        <dbReference type="SAM" id="MobiDB-lite"/>
    </source>
</evidence>
<reference evidence="3" key="1">
    <citation type="journal article" date="2005" name="Nature">
        <title>The map-based sequence of the rice genome.</title>
        <authorList>
            <consortium name="International rice genome sequencing project (IRGSP)"/>
            <person name="Matsumoto T."/>
            <person name="Wu J."/>
            <person name="Kanamori H."/>
            <person name="Katayose Y."/>
            <person name="Fujisawa M."/>
            <person name="Namiki N."/>
            <person name="Mizuno H."/>
            <person name="Yamamoto K."/>
            <person name="Antonio B.A."/>
            <person name="Baba T."/>
            <person name="Sakata K."/>
            <person name="Nagamura Y."/>
            <person name="Aoki H."/>
            <person name="Arikawa K."/>
            <person name="Arita K."/>
            <person name="Bito T."/>
            <person name="Chiden Y."/>
            <person name="Fujitsuka N."/>
            <person name="Fukunaka R."/>
            <person name="Hamada M."/>
            <person name="Harada C."/>
            <person name="Hayashi A."/>
            <person name="Hijishita S."/>
            <person name="Honda M."/>
            <person name="Hosokawa S."/>
            <person name="Ichikawa Y."/>
            <person name="Idonuma A."/>
            <person name="Iijima M."/>
            <person name="Ikeda M."/>
            <person name="Ikeno M."/>
            <person name="Ito K."/>
            <person name="Ito S."/>
            <person name="Ito T."/>
            <person name="Ito Y."/>
            <person name="Ito Y."/>
            <person name="Iwabuchi A."/>
            <person name="Kamiya K."/>
            <person name="Karasawa W."/>
            <person name="Kurita K."/>
            <person name="Katagiri S."/>
            <person name="Kikuta A."/>
            <person name="Kobayashi H."/>
            <person name="Kobayashi N."/>
            <person name="Machita K."/>
            <person name="Maehara T."/>
            <person name="Masukawa M."/>
            <person name="Mizubayashi T."/>
            <person name="Mukai Y."/>
            <person name="Nagasaki H."/>
            <person name="Nagata Y."/>
            <person name="Naito S."/>
            <person name="Nakashima M."/>
            <person name="Nakama Y."/>
            <person name="Nakamichi Y."/>
            <person name="Nakamura M."/>
            <person name="Meguro A."/>
            <person name="Negishi M."/>
            <person name="Ohta I."/>
            <person name="Ohta T."/>
            <person name="Okamoto M."/>
            <person name="Ono N."/>
            <person name="Saji S."/>
            <person name="Sakaguchi M."/>
            <person name="Sakai K."/>
            <person name="Shibata M."/>
            <person name="Shimokawa T."/>
            <person name="Song J."/>
            <person name="Takazaki Y."/>
            <person name="Terasawa K."/>
            <person name="Tsugane M."/>
            <person name="Tsuji K."/>
            <person name="Ueda S."/>
            <person name="Waki K."/>
            <person name="Yamagata H."/>
            <person name="Yamamoto M."/>
            <person name="Yamamoto S."/>
            <person name="Yamane H."/>
            <person name="Yoshiki S."/>
            <person name="Yoshihara R."/>
            <person name="Yukawa K."/>
            <person name="Zhong H."/>
            <person name="Yano M."/>
            <person name="Yuan Q."/>
            <person name="Ouyang S."/>
            <person name="Liu J."/>
            <person name="Jones K.M."/>
            <person name="Gansberger K."/>
            <person name="Moffat K."/>
            <person name="Hill J."/>
            <person name="Bera J."/>
            <person name="Fadrosh D."/>
            <person name="Jin S."/>
            <person name="Johri S."/>
            <person name="Kim M."/>
            <person name="Overton L."/>
            <person name="Reardon M."/>
            <person name="Tsitrin T."/>
            <person name="Vuong H."/>
            <person name="Weaver B."/>
            <person name="Ciecko A."/>
            <person name="Tallon L."/>
            <person name="Jackson J."/>
            <person name="Pai G."/>
            <person name="Aken S.V."/>
            <person name="Utterback T."/>
            <person name="Reidmuller S."/>
            <person name="Feldblyum T."/>
            <person name="Hsiao J."/>
            <person name="Zismann V."/>
            <person name="Iobst S."/>
            <person name="de Vazeille A.R."/>
            <person name="Buell C.R."/>
            <person name="Ying K."/>
            <person name="Li Y."/>
            <person name="Lu T."/>
            <person name="Huang Y."/>
            <person name="Zhao Q."/>
            <person name="Feng Q."/>
            <person name="Zhang L."/>
            <person name="Zhu J."/>
            <person name="Weng Q."/>
            <person name="Mu J."/>
            <person name="Lu Y."/>
            <person name="Fan D."/>
            <person name="Liu Y."/>
            <person name="Guan J."/>
            <person name="Zhang Y."/>
            <person name="Yu S."/>
            <person name="Liu X."/>
            <person name="Zhang Y."/>
            <person name="Hong G."/>
            <person name="Han B."/>
            <person name="Choisne N."/>
            <person name="Demange N."/>
            <person name="Orjeda G."/>
            <person name="Samain S."/>
            <person name="Cattolico L."/>
            <person name="Pelletier E."/>
            <person name="Couloux A."/>
            <person name="Segurens B."/>
            <person name="Wincker P."/>
            <person name="D'Hont A."/>
            <person name="Scarpelli C."/>
            <person name="Weissenbach J."/>
            <person name="Salanoubat M."/>
            <person name="Quetier F."/>
            <person name="Yu Y."/>
            <person name="Kim H.R."/>
            <person name="Rambo T."/>
            <person name="Currie J."/>
            <person name="Collura K."/>
            <person name="Luo M."/>
            <person name="Yang T."/>
            <person name="Ammiraju J.S.S."/>
            <person name="Engler F."/>
            <person name="Soderlund C."/>
            <person name="Wing R.A."/>
            <person name="Palmer L.E."/>
            <person name="de la Bastide M."/>
            <person name="Spiegel L."/>
            <person name="Nascimento L."/>
            <person name="Zutavern T."/>
            <person name="O'Shaughnessy A."/>
            <person name="Dike S."/>
            <person name="Dedhia N."/>
            <person name="Preston R."/>
            <person name="Balija V."/>
            <person name="McCombie W.R."/>
            <person name="Chow T."/>
            <person name="Chen H."/>
            <person name="Chung M."/>
            <person name="Chen C."/>
            <person name="Shaw J."/>
            <person name="Wu H."/>
            <person name="Hsiao K."/>
            <person name="Chao Y."/>
            <person name="Chu M."/>
            <person name="Cheng C."/>
            <person name="Hour A."/>
            <person name="Lee P."/>
            <person name="Lin S."/>
            <person name="Lin Y."/>
            <person name="Liou J."/>
            <person name="Liu S."/>
            <person name="Hsing Y."/>
            <person name="Raghuvanshi S."/>
            <person name="Mohanty A."/>
            <person name="Bharti A.K."/>
            <person name="Gaur A."/>
            <person name="Gupta V."/>
            <person name="Kumar D."/>
            <person name="Ravi V."/>
            <person name="Vij S."/>
            <person name="Kapur A."/>
            <person name="Khurana P."/>
            <person name="Khurana P."/>
            <person name="Khurana J.P."/>
            <person name="Tyagi A.K."/>
            <person name="Gaikwad K."/>
            <person name="Singh A."/>
            <person name="Dalal V."/>
            <person name="Srivastava S."/>
            <person name="Dixit A."/>
            <person name="Pal A.K."/>
            <person name="Ghazi I.A."/>
            <person name="Yadav M."/>
            <person name="Pandit A."/>
            <person name="Bhargava A."/>
            <person name="Sureshbabu K."/>
            <person name="Batra K."/>
            <person name="Sharma T.R."/>
            <person name="Mohapatra T."/>
            <person name="Singh N.K."/>
            <person name="Messing J."/>
            <person name="Nelson A.B."/>
            <person name="Fuks G."/>
            <person name="Kavchok S."/>
            <person name="Keizer G."/>
            <person name="Linton E."/>
            <person name="Llaca V."/>
            <person name="Song R."/>
            <person name="Tanyolac B."/>
            <person name="Young S."/>
            <person name="Ho-Il K."/>
            <person name="Hahn J.H."/>
            <person name="Sangsakoo G."/>
            <person name="Vanavichit A."/>
            <person name="de Mattos Luiz.A.T."/>
            <person name="Zimmer P.D."/>
            <person name="Malone G."/>
            <person name="Dellagostin O."/>
            <person name="de Oliveira A.C."/>
            <person name="Bevan M."/>
            <person name="Bancroft I."/>
            <person name="Minx P."/>
            <person name="Cordum H."/>
            <person name="Wilson R."/>
            <person name="Cheng Z."/>
            <person name="Jin W."/>
            <person name="Jiang J."/>
            <person name="Leong S.A."/>
            <person name="Iwama H."/>
            <person name="Gojobori T."/>
            <person name="Itoh T."/>
            <person name="Niimura Y."/>
            <person name="Fujii Y."/>
            <person name="Habara T."/>
            <person name="Sakai H."/>
            <person name="Sato Y."/>
            <person name="Wilson G."/>
            <person name="Kumar K."/>
            <person name="McCouch S."/>
            <person name="Juretic N."/>
            <person name="Hoen D."/>
            <person name="Wright S."/>
            <person name="Bruskiewich R."/>
            <person name="Bureau T."/>
            <person name="Miyao A."/>
            <person name="Hirochika H."/>
            <person name="Nishikawa T."/>
            <person name="Kadowaki K."/>
            <person name="Sugiura M."/>
            <person name="Burr B."/>
            <person name="Sasaki T."/>
        </authorList>
    </citation>
    <scope>NUCLEOTIDE SEQUENCE [LARGE SCALE GENOMIC DNA]</scope>
    <source>
        <strain evidence="3">cv. Nipponbare</strain>
    </source>
</reference>
<name>A0A0P0XVN6_ORYSJ</name>
<reference evidence="2 3" key="3">
    <citation type="journal article" date="2013" name="Rice">
        <title>Improvement of the Oryza sativa Nipponbare reference genome using next generation sequence and optical map data.</title>
        <authorList>
            <person name="Kawahara Y."/>
            <person name="de la Bastide M."/>
            <person name="Hamilton J.P."/>
            <person name="Kanamori H."/>
            <person name="McCombie W.R."/>
            <person name="Ouyang S."/>
            <person name="Schwartz D.C."/>
            <person name="Tanaka T."/>
            <person name="Wu J."/>
            <person name="Zhou S."/>
            <person name="Childs K.L."/>
            <person name="Davidson R.M."/>
            <person name="Lin H."/>
            <person name="Quesada-Ocampo L."/>
            <person name="Vaillancourt B."/>
            <person name="Sakai H."/>
            <person name="Lee S.S."/>
            <person name="Kim J."/>
            <person name="Numa H."/>
            <person name="Itoh T."/>
            <person name="Buell C.R."/>
            <person name="Matsumoto T."/>
        </authorList>
    </citation>
    <scope>NUCLEOTIDE SEQUENCE [LARGE SCALE GENOMIC DNA]</scope>
    <source>
        <strain evidence="3">cv. Nipponbare</strain>
    </source>
</reference>
<dbReference type="EMBL" id="AP014966">
    <property type="protein sequence ID" value="BAT11229.1"/>
    <property type="molecule type" value="Genomic_DNA"/>
</dbReference>
<accession>A0A0P0XVN6</accession>
<gene>
    <name evidence="2" type="ordered locus">Os10g0468200</name>
    <name evidence="2" type="ORF">OSNPB_100468200</name>
</gene>
<evidence type="ECO:0000313" key="2">
    <source>
        <dbReference type="EMBL" id="BAT11229.1"/>
    </source>
</evidence>
<dbReference type="AlphaFoldDB" id="A0A0P0XVN6"/>
<evidence type="ECO:0000313" key="3">
    <source>
        <dbReference type="Proteomes" id="UP000059680"/>
    </source>
</evidence>
<dbReference type="PaxDb" id="39947-A0A0P0XVN6"/>